<feature type="region of interest" description="Disordered" evidence="4">
    <location>
        <begin position="125"/>
        <end position="183"/>
    </location>
</feature>
<reference evidence="7" key="1">
    <citation type="submission" date="2020-06" db="EMBL/GenBank/DDBJ databases">
        <authorList>
            <consortium name="Plant Systems Biology data submission"/>
        </authorList>
    </citation>
    <scope>NUCLEOTIDE SEQUENCE</scope>
    <source>
        <strain evidence="7">D6</strain>
    </source>
</reference>
<keyword evidence="2" id="KW-0813">Transport</keyword>
<dbReference type="EMBL" id="CAICTM010002574">
    <property type="protein sequence ID" value="CAB9529663.1"/>
    <property type="molecule type" value="Genomic_DNA"/>
</dbReference>
<dbReference type="AlphaFoldDB" id="A0A9N8I094"/>
<evidence type="ECO:0000256" key="2">
    <source>
        <dbReference type="ARBA" id="ARBA00022448"/>
    </source>
</evidence>
<keyword evidence="8" id="KW-1185">Reference proteome</keyword>
<dbReference type="OrthoDB" id="10056896at2759"/>
<dbReference type="PANTHER" id="PTHR30085:SF6">
    <property type="entry name" value="ABC TRANSPORTER GLUTAMINE-BINDING PROTEIN GLNH"/>
    <property type="match status" value="1"/>
</dbReference>
<keyword evidence="3" id="KW-0732">Signal</keyword>
<keyword evidence="5" id="KW-0472">Membrane</keyword>
<feature type="compositionally biased region" description="Basic and acidic residues" evidence="4">
    <location>
        <begin position="166"/>
        <end position="181"/>
    </location>
</feature>
<feature type="compositionally biased region" description="Polar residues" evidence="4">
    <location>
        <begin position="11"/>
        <end position="25"/>
    </location>
</feature>
<protein>
    <submittedName>
        <fullName evidence="7">Amino-acid ABC transporter-binding protein YhdW</fullName>
    </submittedName>
</protein>
<dbReference type="GO" id="GO:0006865">
    <property type="term" value="P:amino acid transport"/>
    <property type="evidence" value="ECO:0007669"/>
    <property type="project" value="TreeGrafter"/>
</dbReference>
<evidence type="ECO:0000313" key="8">
    <source>
        <dbReference type="Proteomes" id="UP001153069"/>
    </source>
</evidence>
<keyword evidence="5" id="KW-1133">Transmembrane helix</keyword>
<evidence type="ECO:0000256" key="5">
    <source>
        <dbReference type="SAM" id="Phobius"/>
    </source>
</evidence>
<feature type="compositionally biased region" description="Low complexity" evidence="4">
    <location>
        <begin position="143"/>
        <end position="158"/>
    </location>
</feature>
<sequence>MSSSKDDHCNSKQTMSNELSGTDAATTPGPPSSKAGSARRNKSKTSSTGSAIPPEVLEKIVQCHVSHYSNKRGDSMEEQQHDLVSSQHDEKHHYRARPSVERNAAEHIMLPGAVRVMGLEGHESEELREAPLNESPQEENTASAASSQITLGSSSSSSDSDEAEVDNTHHDPEEGNTHNDPEPAWVAEANRLLALHGDNYEDDDVSHMSINSHGTEITAVRVDESKVEEEIRNRIIDEAVEAVVVVEDKDHNNTTRWALVGLCGVLIVAVVVAVAVVLASNQTNDAVTAVSEEEVKDTRPTMEQVRERGYVRCNTWGTWALSFPNPETGKHEGLNVDYCRAIAVAVFGDPDRYEIVSDQVEDSFVMLANGQVDVVTSAFTHNMARDVFEATSQTPLTFSTPYFYSGVAFAGIPTFVDCADNLDSLFGVCRDLTICVLIGTTHIGHLEELLPGADVVLVESLDDEVASLKEGICNVIASEPVFLPEVAFRELGYDGPFQIGQHVFSREPLAVQTRSDDHEWSNFVNLIVQVFFLAEAHNITKSNADQLKPLFGDDKDVADKMVAVVQEFGNYADLYKAHVEQVLPRAGLNQLYNPQTDHSGLMYSHPFGKSALQEEGPGIQPDGSIDKILTRGHLLCGVESRPGFAFVGEDGQWRGFDVEFCRAIAAALFEHVTKHDVVFVEPGAEQTMYSLLAEEQVDVFAGAPVTLQADYMEPTTGRRFAFSPPYYYDNENDAKAFAMMTLEHLDGQLSDFVYWIVMALIYAEEHGIEPRTSFEMPVARLFGDGLKQMLRDCVLAVGSYAHIYNRTLESTIPRSGANQLNHDSAPGPQQYAIPYR</sequence>
<evidence type="ECO:0000259" key="6">
    <source>
        <dbReference type="SMART" id="SM00062"/>
    </source>
</evidence>
<feature type="compositionally biased region" description="Basic and acidic residues" evidence="4">
    <location>
        <begin position="71"/>
        <end position="105"/>
    </location>
</feature>
<dbReference type="InterPro" id="IPR018313">
    <property type="entry name" value="SBP_3_CS"/>
</dbReference>
<dbReference type="SUPFAM" id="SSF53850">
    <property type="entry name" value="Periplasmic binding protein-like II"/>
    <property type="match status" value="2"/>
</dbReference>
<comment type="similarity">
    <text evidence="1">Belongs to the bacterial solute-binding protein 3 family.</text>
</comment>
<keyword evidence="5" id="KW-0812">Transmembrane</keyword>
<name>A0A9N8I094_9STRA</name>
<proteinExistence type="inferred from homology"/>
<dbReference type="SMART" id="SM00062">
    <property type="entry name" value="PBPb"/>
    <property type="match status" value="1"/>
</dbReference>
<dbReference type="InterPro" id="IPR051455">
    <property type="entry name" value="Bact_solute-bind_prot3"/>
</dbReference>
<dbReference type="Gene3D" id="3.40.190.10">
    <property type="entry name" value="Periplasmic binding protein-like II"/>
    <property type="match status" value="3"/>
</dbReference>
<accession>A0A9N8I094</accession>
<dbReference type="Proteomes" id="UP001153069">
    <property type="component" value="Unassembled WGS sequence"/>
</dbReference>
<feature type="compositionally biased region" description="Basic and acidic residues" evidence="4">
    <location>
        <begin position="1"/>
        <end position="10"/>
    </location>
</feature>
<comment type="caution">
    <text evidence="7">The sequence shown here is derived from an EMBL/GenBank/DDBJ whole genome shotgun (WGS) entry which is preliminary data.</text>
</comment>
<feature type="domain" description="Solute-binding protein family 3/N-terminal" evidence="6">
    <location>
        <begin position="310"/>
        <end position="547"/>
    </location>
</feature>
<evidence type="ECO:0000256" key="3">
    <source>
        <dbReference type="ARBA" id="ARBA00022729"/>
    </source>
</evidence>
<organism evidence="7 8">
    <name type="scientific">Seminavis robusta</name>
    <dbReference type="NCBI Taxonomy" id="568900"/>
    <lineage>
        <taxon>Eukaryota</taxon>
        <taxon>Sar</taxon>
        <taxon>Stramenopiles</taxon>
        <taxon>Ochrophyta</taxon>
        <taxon>Bacillariophyta</taxon>
        <taxon>Bacillariophyceae</taxon>
        <taxon>Bacillariophycidae</taxon>
        <taxon>Naviculales</taxon>
        <taxon>Naviculaceae</taxon>
        <taxon>Seminavis</taxon>
    </lineage>
</organism>
<evidence type="ECO:0000256" key="4">
    <source>
        <dbReference type="SAM" id="MobiDB-lite"/>
    </source>
</evidence>
<dbReference type="InterPro" id="IPR001638">
    <property type="entry name" value="Solute-binding_3/MltF_N"/>
</dbReference>
<gene>
    <name evidence="7" type="ORF">SEMRO_2576_G331740.1</name>
</gene>
<dbReference type="PROSITE" id="PS01039">
    <property type="entry name" value="SBP_BACTERIAL_3"/>
    <property type="match status" value="1"/>
</dbReference>
<feature type="region of interest" description="Disordered" evidence="4">
    <location>
        <begin position="1"/>
        <end position="105"/>
    </location>
</feature>
<evidence type="ECO:0000256" key="1">
    <source>
        <dbReference type="ARBA" id="ARBA00010333"/>
    </source>
</evidence>
<dbReference type="PANTHER" id="PTHR30085">
    <property type="entry name" value="AMINO ACID ABC TRANSPORTER PERMEASE"/>
    <property type="match status" value="1"/>
</dbReference>
<feature type="transmembrane region" description="Helical" evidence="5">
    <location>
        <begin position="257"/>
        <end position="279"/>
    </location>
</feature>
<evidence type="ECO:0000313" key="7">
    <source>
        <dbReference type="EMBL" id="CAB9529663.1"/>
    </source>
</evidence>